<keyword evidence="2" id="KW-1185">Reference proteome</keyword>
<proteinExistence type="predicted"/>
<name>A0ACA9MMK6_9GLOM</name>
<feature type="non-terminal residue" evidence="1">
    <location>
        <position position="1"/>
    </location>
</feature>
<dbReference type="Proteomes" id="UP000789920">
    <property type="component" value="Unassembled WGS sequence"/>
</dbReference>
<evidence type="ECO:0000313" key="2">
    <source>
        <dbReference type="Proteomes" id="UP000789920"/>
    </source>
</evidence>
<reference evidence="1" key="1">
    <citation type="submission" date="2021-06" db="EMBL/GenBank/DDBJ databases">
        <authorList>
            <person name="Kallberg Y."/>
            <person name="Tangrot J."/>
            <person name="Rosling A."/>
        </authorList>
    </citation>
    <scope>NUCLEOTIDE SEQUENCE</scope>
    <source>
        <strain evidence="1">MA461A</strain>
    </source>
</reference>
<accession>A0ACA9MMK6</accession>
<comment type="caution">
    <text evidence="1">The sequence shown here is derived from an EMBL/GenBank/DDBJ whole genome shotgun (WGS) entry which is preliminary data.</text>
</comment>
<feature type="non-terminal residue" evidence="1">
    <location>
        <position position="129"/>
    </location>
</feature>
<protein>
    <submittedName>
        <fullName evidence="1">22965_t:CDS:1</fullName>
    </submittedName>
</protein>
<gene>
    <name evidence="1" type="ORF">RPERSI_LOCUS5949</name>
</gene>
<sequence length="129" mass="14980">KEGLECRNVETKIKGNEMYKHGYYSKDGSQVNINMANQKVEYKTYNYASEVINDTKAASNDEGKAFEHYSSLVDADKTDNISLFINSNAREQCNPGWCYQNSKNSDKNSKRMLEWRWKAREGRDCDEKI</sequence>
<evidence type="ECO:0000313" key="1">
    <source>
        <dbReference type="EMBL" id="CAG8601819.1"/>
    </source>
</evidence>
<dbReference type="EMBL" id="CAJVQC010009209">
    <property type="protein sequence ID" value="CAG8601819.1"/>
    <property type="molecule type" value="Genomic_DNA"/>
</dbReference>
<organism evidence="1 2">
    <name type="scientific">Racocetra persica</name>
    <dbReference type="NCBI Taxonomy" id="160502"/>
    <lineage>
        <taxon>Eukaryota</taxon>
        <taxon>Fungi</taxon>
        <taxon>Fungi incertae sedis</taxon>
        <taxon>Mucoromycota</taxon>
        <taxon>Glomeromycotina</taxon>
        <taxon>Glomeromycetes</taxon>
        <taxon>Diversisporales</taxon>
        <taxon>Gigasporaceae</taxon>
        <taxon>Racocetra</taxon>
    </lineage>
</organism>